<evidence type="ECO:0000313" key="2">
    <source>
        <dbReference type="EMBL" id="CCC49580.1"/>
    </source>
</evidence>
<evidence type="ECO:0000256" key="1">
    <source>
        <dbReference type="SAM" id="Coils"/>
    </source>
</evidence>
<reference evidence="2" key="1">
    <citation type="journal article" date="2012" name="Proc. Natl. Acad. Sci. U.S.A.">
        <title>Antigenic diversity is generated by distinct evolutionary mechanisms in African trypanosome species.</title>
        <authorList>
            <person name="Jackson A.P."/>
            <person name="Berry A."/>
            <person name="Aslett M."/>
            <person name="Allison H.C."/>
            <person name="Burton P."/>
            <person name="Vavrova-Anderson J."/>
            <person name="Brown R."/>
            <person name="Browne H."/>
            <person name="Corton N."/>
            <person name="Hauser H."/>
            <person name="Gamble J."/>
            <person name="Gilderthorp R."/>
            <person name="Marcello L."/>
            <person name="McQuillan J."/>
            <person name="Otto T.D."/>
            <person name="Quail M.A."/>
            <person name="Sanders M.J."/>
            <person name="van Tonder A."/>
            <person name="Ginger M.L."/>
            <person name="Field M.C."/>
            <person name="Barry J.D."/>
            <person name="Hertz-Fowler C."/>
            <person name="Berriman M."/>
        </authorList>
    </citation>
    <scope>NUCLEOTIDE SEQUENCE</scope>
    <source>
        <strain evidence="2">Y486</strain>
    </source>
</reference>
<feature type="coiled-coil region" evidence="1">
    <location>
        <begin position="281"/>
        <end position="312"/>
    </location>
</feature>
<protein>
    <submittedName>
        <fullName evidence="2">Uncharacterized protein</fullName>
    </submittedName>
</protein>
<dbReference type="VEuPathDB" id="TriTrypDB:TvY486_0801890"/>
<sequence length="1001" mass="111126">MSNGGRGWHTSLEDNIRTSEETLQRLRAQPISLINSSPPKSGAPLLATSRFKVNQGGRAGLDHAHGKVATAVNRGTPLGECADIFKILQSQVQNCVVELDTERAVRNDSIREVKQVLTCEVGELRATVLHIKRENEYLSEVVRSLQYRVVPSHGAPASVGQTGGFASNNADGVGGGCAAPAATNAAIAALAERVEALETAARRKQKQEEDRRGWIGDTLHEMVGSAVSSEVERVRRVAREAARSCAEELVHARLLAAQSEAASVPTAVPLSMMNGTSCEAAREAERLLRMMENDVQRRLQEMNSELTIMRQKQQQRETEQQQFMGQITQSVSEVERSVLAVRREMQDGVRKNAQANEARLEAMQLSLESAVTDRVLDVCRTTFSQNSETIAAAVSARAEQDRRWLEDRIDERLREKIATVRRAHDAALEQQQMRLEDKLRGLQESTEELQQKIAQMEKLSDTWRSDSLQWKTRVREAMASSEEACTSAQEALVCAQKTQDSMREEFSRYSVQLKKLEAEHENSVTLMRQENEKLAAFEARLGATRLVVDELSERQSSTLSPMSAKVDALQRSLQEACGRRLEELSSSVVVLQGLSEQLQLNASTQAKSSAKQLLDMRREYTASIQELKDCVLQQVRESVGECNGTADVLKVAVDDLSNTIQKQAQMYVRKEAFKTSVEQVDSLSSTVEEIKVKLDGLSRRAFRDENSAASGLSTSDAVVNATLTPGLQAKLEAVAETAAARSKDQLVDDVRELRQRLSIVEGNNVARRIAELQQLLETSQQQEAERIGQVIHRMREDAQSQLKRLRDEMGEEITDRCAGVQEALRGAIQRQQVQLDRMREALGPAQCVRAIEGDTAEGERTSLQTKGGKEAAVEWEGKLEERVRNVEIKIEVTAESIADVLDSLKQSIEQCVSSFVEEVSRAPPLQVLQVSPAEGLEQQRQQQRLELSIASVTGLDSVLLFLWRHQCELCAAIRTLQSGGLGTLDVLQHHEEQLRALLQLK</sequence>
<gene>
    <name evidence="2" type="ORF">TVY486_0801890</name>
</gene>
<dbReference type="EMBL" id="HE573024">
    <property type="protein sequence ID" value="CCC49580.1"/>
    <property type="molecule type" value="Genomic_DNA"/>
</dbReference>
<dbReference type="PANTHER" id="PTHR23159:SF31">
    <property type="entry name" value="CENTROSOME-ASSOCIATED PROTEIN CEP250 ISOFORM X1"/>
    <property type="match status" value="1"/>
</dbReference>
<feature type="coiled-coil region" evidence="1">
    <location>
        <begin position="499"/>
        <end position="533"/>
    </location>
</feature>
<dbReference type="AlphaFoldDB" id="G0U0I1"/>
<keyword evidence="1" id="KW-0175">Coiled coil</keyword>
<proteinExistence type="predicted"/>
<name>G0U0I1_TRYVY</name>
<organism evidence="2">
    <name type="scientific">Trypanosoma vivax (strain Y486)</name>
    <dbReference type="NCBI Taxonomy" id="1055687"/>
    <lineage>
        <taxon>Eukaryota</taxon>
        <taxon>Discoba</taxon>
        <taxon>Euglenozoa</taxon>
        <taxon>Kinetoplastea</taxon>
        <taxon>Metakinetoplastina</taxon>
        <taxon>Trypanosomatida</taxon>
        <taxon>Trypanosomatidae</taxon>
        <taxon>Trypanosoma</taxon>
        <taxon>Duttonella</taxon>
    </lineage>
</organism>
<accession>G0U0I1</accession>
<dbReference type="PANTHER" id="PTHR23159">
    <property type="entry name" value="CENTROSOMAL PROTEIN 2"/>
    <property type="match status" value="1"/>
</dbReference>
<feature type="coiled-coil region" evidence="1">
    <location>
        <begin position="425"/>
        <end position="466"/>
    </location>
</feature>
<feature type="coiled-coil region" evidence="1">
    <location>
        <begin position="795"/>
        <end position="841"/>
    </location>
</feature>